<dbReference type="EMBL" id="GGEC01070484">
    <property type="protein sequence ID" value="MBX50968.1"/>
    <property type="molecule type" value="Transcribed_RNA"/>
</dbReference>
<organism evidence="1">
    <name type="scientific">Rhizophora mucronata</name>
    <name type="common">Asiatic mangrove</name>
    <dbReference type="NCBI Taxonomy" id="61149"/>
    <lineage>
        <taxon>Eukaryota</taxon>
        <taxon>Viridiplantae</taxon>
        <taxon>Streptophyta</taxon>
        <taxon>Embryophyta</taxon>
        <taxon>Tracheophyta</taxon>
        <taxon>Spermatophyta</taxon>
        <taxon>Magnoliopsida</taxon>
        <taxon>eudicotyledons</taxon>
        <taxon>Gunneridae</taxon>
        <taxon>Pentapetalae</taxon>
        <taxon>rosids</taxon>
        <taxon>fabids</taxon>
        <taxon>Malpighiales</taxon>
        <taxon>Rhizophoraceae</taxon>
        <taxon>Rhizophora</taxon>
    </lineage>
</organism>
<proteinExistence type="predicted"/>
<sequence length="19" mass="2157">MNIDLLLSHILFASWGNIV</sequence>
<name>A0A2P2P899_RHIMU</name>
<reference evidence="1" key="1">
    <citation type="submission" date="2018-02" db="EMBL/GenBank/DDBJ databases">
        <title>Rhizophora mucronata_Transcriptome.</title>
        <authorList>
            <person name="Meera S.P."/>
            <person name="Sreeshan A."/>
            <person name="Augustine A."/>
        </authorList>
    </citation>
    <scope>NUCLEOTIDE SEQUENCE</scope>
    <source>
        <tissue evidence="1">Leaf</tissue>
    </source>
</reference>
<protein>
    <submittedName>
        <fullName evidence="1">Uncharacterized protein</fullName>
    </submittedName>
</protein>
<accession>A0A2P2P899</accession>
<evidence type="ECO:0000313" key="1">
    <source>
        <dbReference type="EMBL" id="MBX50968.1"/>
    </source>
</evidence>
<dbReference type="AlphaFoldDB" id="A0A2P2P899"/>